<sequence>MNFINETMIEEYLSDFNELYLNKEVISKLKSYKEEYVNHNDQNTAKNIWILEQVYKVIAHYIKAFRYLKQKKHYEAWCELDRSDIELSFLYNHIDRTNDKFKLEFISQKTKDLQLLFPYTHFLSREAIVQNWKCSICGNSITLRNRCSHQLGEIYNGEMCCRIAQDMKFEAFAIVTDPFDKYSVLMLGNQEYNYAILDRLMEVWENPFENWRLEKNYVIKTEYLNLKRNDTCPCLSMKKYKKCCMDTPKVYDSNPFYKVIFNNKQIPKEYNENITAGTWKNN</sequence>
<dbReference type="Proteomes" id="UP000036867">
    <property type="component" value="Unassembled WGS sequence"/>
</dbReference>
<dbReference type="PATRIC" id="fig|263475.3.peg.3227"/>
<dbReference type="GeneID" id="301136446"/>
<evidence type="ECO:0008006" key="3">
    <source>
        <dbReference type="Google" id="ProtNLM"/>
    </source>
</evidence>
<dbReference type="InterPro" id="IPR004027">
    <property type="entry name" value="SEC_C_motif"/>
</dbReference>
<name>A0A0M0LCH6_9BACL</name>
<reference evidence="2" key="1">
    <citation type="submission" date="2015-08" db="EMBL/GenBank/DDBJ databases">
        <title>Fjat-10028 dsm 16317.</title>
        <authorList>
            <person name="Liu B."/>
            <person name="Wang J."/>
            <person name="Zhu Y."/>
            <person name="Liu G."/>
            <person name="Chen Q."/>
            <person name="Chen Z."/>
            <person name="Lan J."/>
            <person name="Che J."/>
            <person name="Ge C."/>
            <person name="Shi H."/>
            <person name="Pan Z."/>
            <person name="Liu X."/>
        </authorList>
    </citation>
    <scope>NUCLEOTIDE SEQUENCE [LARGE SCALE GENOMIC DNA]</scope>
    <source>
        <strain evidence="2">DSM 16317</strain>
    </source>
</reference>
<dbReference type="EMBL" id="LILB01000005">
    <property type="protein sequence ID" value="KOO48770.1"/>
    <property type="molecule type" value="Genomic_DNA"/>
</dbReference>
<proteinExistence type="predicted"/>
<evidence type="ECO:0000313" key="2">
    <source>
        <dbReference type="Proteomes" id="UP000036867"/>
    </source>
</evidence>
<dbReference type="STRING" id="263475.AMD00_10080"/>
<evidence type="ECO:0000313" key="1">
    <source>
        <dbReference type="EMBL" id="KOO48770.1"/>
    </source>
</evidence>
<accession>A0A0M0LCH6</accession>
<dbReference type="RefSeq" id="WP_053416953.1">
    <property type="nucleotide sequence ID" value="NZ_LILB01000005.1"/>
</dbReference>
<gene>
    <name evidence="1" type="ORF">AMD00_10080</name>
</gene>
<dbReference type="OrthoDB" id="9801392at2"/>
<keyword evidence="2" id="KW-1185">Reference proteome</keyword>
<dbReference type="Pfam" id="PF02810">
    <property type="entry name" value="SEC-C"/>
    <property type="match status" value="1"/>
</dbReference>
<comment type="caution">
    <text evidence="1">The sequence shown here is derived from an EMBL/GenBank/DDBJ whole genome shotgun (WGS) entry which is preliminary data.</text>
</comment>
<protein>
    <recommendedName>
        <fullName evidence="3">Zinc chelation protein SecC</fullName>
    </recommendedName>
</protein>
<organism evidence="1 2">
    <name type="scientific">Viridibacillus arvi</name>
    <dbReference type="NCBI Taxonomy" id="263475"/>
    <lineage>
        <taxon>Bacteria</taxon>
        <taxon>Bacillati</taxon>
        <taxon>Bacillota</taxon>
        <taxon>Bacilli</taxon>
        <taxon>Bacillales</taxon>
        <taxon>Caryophanaceae</taxon>
        <taxon>Viridibacillus</taxon>
    </lineage>
</organism>
<dbReference type="Gene3D" id="3.10.450.50">
    <property type="match status" value="1"/>
</dbReference>
<dbReference type="AlphaFoldDB" id="A0A0M0LCH6"/>
<dbReference type="SUPFAM" id="SSF103642">
    <property type="entry name" value="Sec-C motif"/>
    <property type="match status" value="1"/>
</dbReference>